<feature type="region of interest" description="Disordered" evidence="1">
    <location>
        <begin position="139"/>
        <end position="158"/>
    </location>
</feature>
<name>A0A0L0W4Y5_9BASI</name>
<organism evidence="3 4">
    <name type="scientific">Puccinia striiformis f. sp. tritici PST-78</name>
    <dbReference type="NCBI Taxonomy" id="1165861"/>
    <lineage>
        <taxon>Eukaryota</taxon>
        <taxon>Fungi</taxon>
        <taxon>Dikarya</taxon>
        <taxon>Basidiomycota</taxon>
        <taxon>Pucciniomycotina</taxon>
        <taxon>Pucciniomycetes</taxon>
        <taxon>Pucciniales</taxon>
        <taxon>Pucciniaceae</taxon>
        <taxon>Puccinia</taxon>
    </lineage>
</organism>
<evidence type="ECO:0000313" key="4">
    <source>
        <dbReference type="Proteomes" id="UP000054564"/>
    </source>
</evidence>
<dbReference type="Proteomes" id="UP000054564">
    <property type="component" value="Unassembled WGS sequence"/>
</dbReference>
<protein>
    <submittedName>
        <fullName evidence="3">Uncharacterized protein</fullName>
    </submittedName>
</protein>
<evidence type="ECO:0000256" key="1">
    <source>
        <dbReference type="SAM" id="MobiDB-lite"/>
    </source>
</evidence>
<keyword evidence="2" id="KW-0732">Signal</keyword>
<keyword evidence="4" id="KW-1185">Reference proteome</keyword>
<sequence>MNFWLVVVVGVVVELGNPPPPVEVPLSKSFPFSAAEINVADSCGIHELVIMYPATEEKAQKKRAGFIAKAESFSLANGDGKKGKLINKFIYWLMEQLKDIAPASQHILISLANIDAIKKTEAFQITEVKGKYQEETTVKAPLPKKREQNMTPSKLAGL</sequence>
<evidence type="ECO:0000313" key="3">
    <source>
        <dbReference type="EMBL" id="KNF06512.1"/>
    </source>
</evidence>
<gene>
    <name evidence="3" type="ORF">PSTG_00388</name>
</gene>
<dbReference type="EMBL" id="AJIL01000003">
    <property type="protein sequence ID" value="KNF06512.1"/>
    <property type="molecule type" value="Genomic_DNA"/>
</dbReference>
<feature type="signal peptide" evidence="2">
    <location>
        <begin position="1"/>
        <end position="16"/>
    </location>
</feature>
<reference evidence="4" key="1">
    <citation type="submission" date="2014-03" db="EMBL/GenBank/DDBJ databases">
        <title>The Genome Sequence of Puccinia striiformis f. sp. tritici PST-78.</title>
        <authorList>
            <consortium name="The Broad Institute Genome Sequencing Platform"/>
            <person name="Cuomo C."/>
            <person name="Hulbert S."/>
            <person name="Chen X."/>
            <person name="Walker B."/>
            <person name="Young S.K."/>
            <person name="Zeng Q."/>
            <person name="Gargeya S."/>
            <person name="Fitzgerald M."/>
            <person name="Haas B."/>
            <person name="Abouelleil A."/>
            <person name="Alvarado L."/>
            <person name="Arachchi H.M."/>
            <person name="Berlin A.M."/>
            <person name="Chapman S.B."/>
            <person name="Goldberg J."/>
            <person name="Griggs A."/>
            <person name="Gujja S."/>
            <person name="Hansen M."/>
            <person name="Howarth C."/>
            <person name="Imamovic A."/>
            <person name="Larimer J."/>
            <person name="McCowan C."/>
            <person name="Montmayeur A."/>
            <person name="Murphy C."/>
            <person name="Neiman D."/>
            <person name="Pearson M."/>
            <person name="Priest M."/>
            <person name="Roberts A."/>
            <person name="Saif S."/>
            <person name="Shea T."/>
            <person name="Sisk P."/>
            <person name="Sykes S."/>
            <person name="Wortman J."/>
            <person name="Nusbaum C."/>
            <person name="Birren B."/>
        </authorList>
    </citation>
    <scope>NUCLEOTIDE SEQUENCE [LARGE SCALE GENOMIC DNA]</scope>
    <source>
        <strain evidence="4">race PST-78</strain>
    </source>
</reference>
<accession>A0A0L0W4Y5</accession>
<evidence type="ECO:0000256" key="2">
    <source>
        <dbReference type="SAM" id="SignalP"/>
    </source>
</evidence>
<proteinExistence type="predicted"/>
<comment type="caution">
    <text evidence="3">The sequence shown here is derived from an EMBL/GenBank/DDBJ whole genome shotgun (WGS) entry which is preliminary data.</text>
</comment>
<feature type="chain" id="PRO_5005550888" evidence="2">
    <location>
        <begin position="17"/>
        <end position="158"/>
    </location>
</feature>
<dbReference type="AlphaFoldDB" id="A0A0L0W4Y5"/>